<keyword evidence="28" id="KW-0966">Cell projection</keyword>
<dbReference type="Gene3D" id="3.40.800.20">
    <property type="entry name" value="Histone deacetylase domain"/>
    <property type="match status" value="2"/>
</dbReference>
<dbReference type="GO" id="GO:0006950">
    <property type="term" value="P:response to stress"/>
    <property type="evidence" value="ECO:0007669"/>
    <property type="project" value="UniProtKB-ARBA"/>
</dbReference>
<evidence type="ECO:0000256" key="18">
    <source>
        <dbReference type="ARBA" id="ARBA00022786"/>
    </source>
</evidence>
<dbReference type="FunFam" id="3.40.800.20:FF:000005">
    <property type="entry name" value="histone deacetylase 6"/>
    <property type="match status" value="2"/>
</dbReference>
<dbReference type="PRINTS" id="PR01270">
    <property type="entry name" value="HDASUPER"/>
</dbReference>
<evidence type="ECO:0000256" key="21">
    <source>
        <dbReference type="ARBA" id="ARBA00022843"/>
    </source>
</evidence>
<evidence type="ECO:0000256" key="5">
    <source>
        <dbReference type="ARBA" id="ARBA00004300"/>
    </source>
</evidence>
<dbReference type="Pfam" id="PF02148">
    <property type="entry name" value="zf-UBP"/>
    <property type="match status" value="1"/>
</dbReference>
<evidence type="ECO:0000256" key="1">
    <source>
        <dbReference type="ARBA" id="ARBA00001947"/>
    </source>
</evidence>
<keyword evidence="18" id="KW-0833">Ubl conjugation pathway</keyword>
<evidence type="ECO:0000313" key="38">
    <source>
        <dbReference type="EMBL" id="KAG8431281.1"/>
    </source>
</evidence>
<evidence type="ECO:0000256" key="11">
    <source>
        <dbReference type="ARBA" id="ARBA00022490"/>
    </source>
</evidence>
<evidence type="ECO:0000256" key="10">
    <source>
        <dbReference type="ARBA" id="ARBA00022481"/>
    </source>
</evidence>
<feature type="region of interest" description="Disordered" evidence="36">
    <location>
        <begin position="817"/>
        <end position="869"/>
    </location>
</feature>
<evidence type="ECO:0000256" key="27">
    <source>
        <dbReference type="ARBA" id="ARBA00023242"/>
    </source>
</evidence>
<evidence type="ECO:0000256" key="4">
    <source>
        <dbReference type="ARBA" id="ARBA00004279"/>
    </source>
</evidence>
<evidence type="ECO:0000256" key="22">
    <source>
        <dbReference type="ARBA" id="ARBA00022853"/>
    </source>
</evidence>
<dbReference type="InterPro" id="IPR023696">
    <property type="entry name" value="Ureohydrolase_dom_sf"/>
</dbReference>
<sequence length="1108" mass="121909">MKSTESLSSEELRAMSDLYDSVFLHPRSFSSACLAVGSVLQLVDRVQHREIRNGMAVVRPPGHHAHQDQMNGYCMFNQLAVAARYAQRMYGVKRVLIVDWDVHHGQGTQFTLEEDPSVLYFSLHRYDNTTFWPHLPESSSAAVGKGHGERFNVNVAWNQKKMSDSDYITAFLTVLLPVAYEFQPQLVLVAAGYDAGIGDPKGEMSVTPAGFSHLTHLLMSLAQGRLILSLEGGYNLRSLAEGACASLKILLGDPCPRLTSLFCPCKSSLDSVSATITAHRVFWKMLQDHEGKENPIKEQEDCEDTCSRGTEESPLDEVLDQVMEEVTRKVPEKRTALVYDEQMMEHYNMWDSSHPEAPQRISQILKRHNENGLLSRCSHLPSRLATKTELQMCHRLSYIQKIEASARMKPRDLHRMGGEYNSIYINSKSYNCACLAVGSTFNVVESVLKGEVQNGVCVVRPPGHHAEPGEACGFCFFNTVALAARYAQSLQSPDKELLRVMILDWDVHHGNGTQHIFQDDSSVLYVSLHRYDEGRFFPSSEDAAHDQTGVGKGEGFNVNIPWNGGKMGDTEYLMAFHRVVMPIAYEFNPQLVLISAGFDAARGDPLGGCQVSPEGYAHMTHLLMGLAGGRIVLVLEGGYNLTSISESMALCTQTLLGDPPPPLSDLRSPRPSALRSIRMVRQVHHKYWKSLRLNVTGPPLPSTEDTKLHLLSPARGSPRMRKLNQEIKISPQVTGGQSPQISPRETTNNLSPRSLMSPDRIVSELASPQSFLSTERIAENTDDQLASSPVAVDQSPMPTLDAGIVFASPESMTIGTLTMNRDVDSPPAQSVLDPSVCSDPGEQTTPQSDRASEESPRISQTENQADQGILGVSVQVDNIQLDVGSKKGGVNPGGSSKDQNKDEDLQQILTLRDLQLIDNQRELDPAGGARRKITLSKSKEDEHNPSTFPPTFQQKRGLCKTPSETKLLCEAAGGYEAKDSQSVFQVVVEPALQNSDTGFAVTPLSWCPHLVSVSPAPPSGLRVTEPCSECGSEAENWVCLTCYKVLCGRYVSGHMLTHGITSGHNLVLSFSDLSVWCYSCESYIHHEVLSPAKSSAYSSKFGEEVGRK</sequence>
<dbReference type="CDD" id="cd10003">
    <property type="entry name" value="HDAC6-dom2"/>
    <property type="match status" value="1"/>
</dbReference>
<name>A0A8T2IL51_9PIPI</name>
<evidence type="ECO:0000259" key="37">
    <source>
        <dbReference type="PROSITE" id="PS50271"/>
    </source>
</evidence>
<dbReference type="Pfam" id="PF00850">
    <property type="entry name" value="Hist_deacetyl"/>
    <property type="match status" value="2"/>
</dbReference>
<keyword evidence="39" id="KW-1185">Reference proteome</keyword>
<evidence type="ECO:0000256" key="9">
    <source>
        <dbReference type="ARBA" id="ARBA00007738"/>
    </source>
</evidence>
<feature type="region of interest" description="Disordered" evidence="36">
    <location>
        <begin position="935"/>
        <end position="957"/>
    </location>
</feature>
<keyword evidence="20" id="KW-0862">Zinc</keyword>
<evidence type="ECO:0000256" key="6">
    <source>
        <dbReference type="ARBA" id="ARBA00004484"/>
    </source>
</evidence>
<feature type="compositionally biased region" description="Polar residues" evidence="36">
    <location>
        <begin position="857"/>
        <end position="866"/>
    </location>
</feature>
<feature type="region of interest" description="Disordered" evidence="36">
    <location>
        <begin position="731"/>
        <end position="754"/>
    </location>
</feature>
<keyword evidence="24" id="KW-0804">Transcription</keyword>
<evidence type="ECO:0000256" key="14">
    <source>
        <dbReference type="ARBA" id="ARBA00022679"/>
    </source>
</evidence>
<dbReference type="GO" id="GO:0141221">
    <property type="term" value="F:histone deacetylase activity, hydrolytic mechanism"/>
    <property type="evidence" value="ECO:0007669"/>
    <property type="project" value="UniProtKB-EC"/>
</dbReference>
<keyword evidence="13" id="KW-0597">Phosphoprotein</keyword>
<dbReference type="FunFam" id="3.30.40.10:FF:000342">
    <property type="entry name" value="Histone deacetylase 6"/>
    <property type="match status" value="1"/>
</dbReference>
<reference evidence="38" key="1">
    <citation type="thesis" date="2020" institute="ProQuest LLC" country="789 East Eisenhower Parkway, Ann Arbor, MI, USA">
        <title>Comparative Genomics and Chromosome Evolution.</title>
        <authorList>
            <person name="Mudd A.B."/>
        </authorList>
    </citation>
    <scope>NUCLEOTIDE SEQUENCE</scope>
    <source>
        <strain evidence="38">Female2</strain>
        <tissue evidence="38">Blood</tissue>
    </source>
</reference>
<comment type="catalytic activity">
    <reaction evidence="32">
        <text>N(6)-acetyl-L-lysyl-[alpha-tubulin] + H2O = L-lysyl-[alpha-tubulin] + acetate</text>
        <dbReference type="Rhea" id="RHEA:21548"/>
        <dbReference type="Rhea" id="RHEA-COMP:11278"/>
        <dbReference type="Rhea" id="RHEA-COMP:11279"/>
        <dbReference type="ChEBI" id="CHEBI:15377"/>
        <dbReference type="ChEBI" id="CHEBI:29969"/>
        <dbReference type="ChEBI" id="CHEBI:30089"/>
        <dbReference type="ChEBI" id="CHEBI:61930"/>
    </reaction>
    <physiologicalReaction direction="left-to-right" evidence="32">
        <dbReference type="Rhea" id="RHEA:21549"/>
    </physiologicalReaction>
</comment>
<evidence type="ECO:0000256" key="7">
    <source>
        <dbReference type="ARBA" id="ARBA00004489"/>
    </source>
</evidence>
<evidence type="ECO:0000256" key="8">
    <source>
        <dbReference type="ARBA" id="ARBA00004906"/>
    </source>
</evidence>
<evidence type="ECO:0000256" key="12">
    <source>
        <dbReference type="ARBA" id="ARBA00022491"/>
    </source>
</evidence>
<comment type="pathway">
    <text evidence="8">Protein modification; protein ubiquitination.</text>
</comment>
<feature type="domain" description="UBP-type" evidence="37">
    <location>
        <begin position="1005"/>
        <end position="1103"/>
    </location>
</feature>
<dbReference type="GO" id="GO:0030425">
    <property type="term" value="C:dendrite"/>
    <property type="evidence" value="ECO:0007669"/>
    <property type="project" value="UniProtKB-SubCell"/>
</dbReference>
<dbReference type="GO" id="GO:0051130">
    <property type="term" value="P:positive regulation of cellular component organization"/>
    <property type="evidence" value="ECO:0007669"/>
    <property type="project" value="UniProtKB-ARBA"/>
</dbReference>
<organism evidence="38 39">
    <name type="scientific">Hymenochirus boettgeri</name>
    <name type="common">Congo dwarf clawed frog</name>
    <dbReference type="NCBI Taxonomy" id="247094"/>
    <lineage>
        <taxon>Eukaryota</taxon>
        <taxon>Metazoa</taxon>
        <taxon>Chordata</taxon>
        <taxon>Craniata</taxon>
        <taxon>Vertebrata</taxon>
        <taxon>Euteleostomi</taxon>
        <taxon>Amphibia</taxon>
        <taxon>Batrachia</taxon>
        <taxon>Anura</taxon>
        <taxon>Pipoidea</taxon>
        <taxon>Pipidae</taxon>
        <taxon>Pipinae</taxon>
        <taxon>Hymenochirus</taxon>
    </lineage>
</organism>
<comment type="similarity">
    <text evidence="9">Belongs to the histone deacetylase family. HD type 2 subfamily.</text>
</comment>
<dbReference type="InterPro" id="IPR000286">
    <property type="entry name" value="HDACs"/>
</dbReference>
<keyword evidence="21" id="KW-0832">Ubl conjugation</keyword>
<protein>
    <recommendedName>
        <fullName evidence="33">Protein deacetylase HDAC6</fullName>
    </recommendedName>
    <alternativeName>
        <fullName evidence="34">Tubulin-lysine deacetylase HDAC6</fullName>
    </alternativeName>
</protein>
<dbReference type="GO" id="GO:0051129">
    <property type="term" value="P:negative regulation of cellular component organization"/>
    <property type="evidence" value="ECO:0007669"/>
    <property type="project" value="UniProtKB-ARBA"/>
</dbReference>
<dbReference type="SUPFAM" id="SSF52768">
    <property type="entry name" value="Arginase/deacetylase"/>
    <property type="match status" value="2"/>
</dbReference>
<dbReference type="GO" id="GO:0032886">
    <property type="term" value="P:regulation of microtubule-based process"/>
    <property type="evidence" value="ECO:0007669"/>
    <property type="project" value="UniProtKB-ARBA"/>
</dbReference>
<keyword evidence="17 35" id="KW-0863">Zinc-finger</keyword>
<dbReference type="PANTHER" id="PTHR10625">
    <property type="entry name" value="HISTONE DEACETYLASE HDAC1-RELATED"/>
    <property type="match status" value="1"/>
</dbReference>
<dbReference type="GO" id="GO:0016740">
    <property type="term" value="F:transferase activity"/>
    <property type="evidence" value="ECO:0007669"/>
    <property type="project" value="UniProtKB-KW"/>
</dbReference>
<evidence type="ECO:0000256" key="19">
    <source>
        <dbReference type="ARBA" id="ARBA00022801"/>
    </source>
</evidence>
<keyword evidence="22" id="KW-0156">Chromatin regulator</keyword>
<dbReference type="InterPro" id="IPR013083">
    <property type="entry name" value="Znf_RING/FYVE/PHD"/>
</dbReference>
<evidence type="ECO:0000256" key="35">
    <source>
        <dbReference type="PROSITE-ProRule" id="PRU00502"/>
    </source>
</evidence>
<dbReference type="GO" id="GO:0043204">
    <property type="term" value="C:perikaryon"/>
    <property type="evidence" value="ECO:0007669"/>
    <property type="project" value="UniProtKB-SubCell"/>
</dbReference>
<evidence type="ECO:0000256" key="29">
    <source>
        <dbReference type="ARBA" id="ARBA00049136"/>
    </source>
</evidence>
<evidence type="ECO:0000256" key="17">
    <source>
        <dbReference type="ARBA" id="ARBA00022771"/>
    </source>
</evidence>
<feature type="region of interest" description="Disordered" evidence="36">
    <location>
        <begin position="883"/>
        <end position="902"/>
    </location>
</feature>
<dbReference type="Gene3D" id="3.30.40.10">
    <property type="entry name" value="Zinc/RING finger domain, C3HC4 (zinc finger)"/>
    <property type="match status" value="1"/>
</dbReference>
<comment type="caution">
    <text evidence="38">The sequence shown here is derived from an EMBL/GenBank/DDBJ whole genome shotgun (WGS) entry which is preliminary data.</text>
</comment>
<keyword evidence="15" id="KW-0479">Metal-binding</keyword>
<dbReference type="GO" id="GO:0003779">
    <property type="term" value="F:actin binding"/>
    <property type="evidence" value="ECO:0007669"/>
    <property type="project" value="UniProtKB-KW"/>
</dbReference>
<dbReference type="GO" id="GO:0005813">
    <property type="term" value="C:centrosome"/>
    <property type="evidence" value="ECO:0007669"/>
    <property type="project" value="UniProtKB-SubCell"/>
</dbReference>
<accession>A0A8T2IL51</accession>
<keyword evidence="12" id="KW-0678">Repressor</keyword>
<keyword evidence="16" id="KW-0677">Repeat</keyword>
<comment type="cofactor">
    <cofactor evidence="1">
        <name>Zn(2+)</name>
        <dbReference type="ChEBI" id="CHEBI:29105"/>
    </cofactor>
</comment>
<comment type="catalytic activity">
    <reaction evidence="30">
        <text>N(6)-(2E)-butenoyl-L-lysyl-[protein] + H2O = (2E)-2-butenoate + L-lysyl-[protein]</text>
        <dbReference type="Rhea" id="RHEA:69172"/>
        <dbReference type="Rhea" id="RHEA-COMP:9752"/>
        <dbReference type="Rhea" id="RHEA-COMP:13707"/>
        <dbReference type="ChEBI" id="CHEBI:15377"/>
        <dbReference type="ChEBI" id="CHEBI:29969"/>
        <dbReference type="ChEBI" id="CHEBI:35899"/>
        <dbReference type="ChEBI" id="CHEBI:137954"/>
    </reaction>
    <physiologicalReaction direction="left-to-right" evidence="30">
        <dbReference type="Rhea" id="RHEA:69173"/>
    </physiologicalReaction>
</comment>
<dbReference type="OrthoDB" id="424012at2759"/>
<evidence type="ECO:0000256" key="3">
    <source>
        <dbReference type="ARBA" id="ARBA00004123"/>
    </source>
</evidence>
<dbReference type="InterPro" id="IPR037138">
    <property type="entry name" value="His_deacetylse_dom_sf"/>
</dbReference>
<evidence type="ECO:0000256" key="34">
    <source>
        <dbReference type="ARBA" id="ARBA00082852"/>
    </source>
</evidence>
<keyword evidence="19" id="KW-0378">Hydrolase</keyword>
<keyword evidence="27" id="KW-0539">Nucleus</keyword>
<evidence type="ECO:0000256" key="26">
    <source>
        <dbReference type="ARBA" id="ARBA00023212"/>
    </source>
</evidence>
<proteinExistence type="inferred from homology"/>
<evidence type="ECO:0000256" key="33">
    <source>
        <dbReference type="ARBA" id="ARBA00068733"/>
    </source>
</evidence>
<keyword evidence="26" id="KW-0206">Cytoskeleton</keyword>
<evidence type="ECO:0000256" key="16">
    <source>
        <dbReference type="ARBA" id="ARBA00022737"/>
    </source>
</evidence>
<dbReference type="SMART" id="SM00290">
    <property type="entry name" value="ZnF_UBP"/>
    <property type="match status" value="1"/>
</dbReference>
<evidence type="ECO:0000256" key="30">
    <source>
        <dbReference type="ARBA" id="ARBA00049193"/>
    </source>
</evidence>
<keyword evidence="10" id="KW-0488">Methylation</keyword>
<dbReference type="SUPFAM" id="SSF57850">
    <property type="entry name" value="RING/U-box"/>
    <property type="match status" value="1"/>
</dbReference>
<evidence type="ECO:0000256" key="15">
    <source>
        <dbReference type="ARBA" id="ARBA00022723"/>
    </source>
</evidence>
<evidence type="ECO:0000256" key="23">
    <source>
        <dbReference type="ARBA" id="ARBA00023015"/>
    </source>
</evidence>
<dbReference type="InterPro" id="IPR023801">
    <property type="entry name" value="His_deacetylse_dom"/>
</dbReference>
<dbReference type="GO" id="GO:0008270">
    <property type="term" value="F:zinc ion binding"/>
    <property type="evidence" value="ECO:0007669"/>
    <property type="project" value="UniProtKB-KW"/>
</dbReference>
<evidence type="ECO:0000313" key="39">
    <source>
        <dbReference type="Proteomes" id="UP000812440"/>
    </source>
</evidence>
<evidence type="ECO:0000256" key="2">
    <source>
        <dbReference type="ARBA" id="ARBA00004120"/>
    </source>
</evidence>
<evidence type="ECO:0000256" key="24">
    <source>
        <dbReference type="ARBA" id="ARBA00023163"/>
    </source>
</evidence>
<evidence type="ECO:0000256" key="25">
    <source>
        <dbReference type="ARBA" id="ARBA00023203"/>
    </source>
</evidence>
<comment type="catalytic activity">
    <reaction evidence="31">
        <text>N(6)-acetyl-L-lysyl-[histone] + H2O = L-lysyl-[histone] + acetate</text>
        <dbReference type="Rhea" id="RHEA:58196"/>
        <dbReference type="Rhea" id="RHEA-COMP:9845"/>
        <dbReference type="Rhea" id="RHEA-COMP:11338"/>
        <dbReference type="ChEBI" id="CHEBI:15377"/>
        <dbReference type="ChEBI" id="CHEBI:29969"/>
        <dbReference type="ChEBI" id="CHEBI:30089"/>
        <dbReference type="ChEBI" id="CHEBI:61930"/>
        <dbReference type="EC" id="3.5.1.98"/>
    </reaction>
    <physiologicalReaction direction="left-to-right" evidence="31">
        <dbReference type="Rhea" id="RHEA:58197"/>
    </physiologicalReaction>
</comment>
<keyword evidence="25" id="KW-0009">Actin-binding</keyword>
<keyword evidence="11" id="KW-0963">Cytoplasm</keyword>
<gene>
    <name evidence="38" type="ORF">GDO86_019126</name>
</gene>
<dbReference type="GO" id="GO:0000118">
    <property type="term" value="C:histone deacetylase complex"/>
    <property type="evidence" value="ECO:0007669"/>
    <property type="project" value="TreeGrafter"/>
</dbReference>
<evidence type="ECO:0000256" key="28">
    <source>
        <dbReference type="ARBA" id="ARBA00023273"/>
    </source>
</evidence>
<evidence type="ECO:0000256" key="20">
    <source>
        <dbReference type="ARBA" id="ARBA00022833"/>
    </source>
</evidence>
<comment type="subcellular location">
    <subcellularLocation>
        <location evidence="7">Cell projection</location>
        <location evidence="7">Axon</location>
    </subcellularLocation>
    <subcellularLocation>
        <location evidence="4">Cell projection</location>
        <location evidence="4">Dendrite</location>
    </subcellularLocation>
    <subcellularLocation>
        <location evidence="2">Cytoplasm</location>
        <location evidence="2">Cytoskeleton</location>
        <location evidence="2">Cilium basal body</location>
    </subcellularLocation>
    <subcellularLocation>
        <location evidence="5">Cytoplasm</location>
        <location evidence="5">Cytoskeleton</location>
        <location evidence="5">Microtubule organizing center</location>
        <location evidence="5">Centrosome</location>
    </subcellularLocation>
    <subcellularLocation>
        <location evidence="3">Nucleus</location>
    </subcellularLocation>
    <subcellularLocation>
        <location evidence="6">Perikaryon</location>
    </subcellularLocation>
</comment>
<dbReference type="GO" id="GO:0040029">
    <property type="term" value="P:epigenetic regulation of gene expression"/>
    <property type="evidence" value="ECO:0007669"/>
    <property type="project" value="TreeGrafter"/>
</dbReference>
<evidence type="ECO:0000256" key="31">
    <source>
        <dbReference type="ARBA" id="ARBA00049416"/>
    </source>
</evidence>
<dbReference type="AlphaFoldDB" id="A0A8T2IL51"/>
<evidence type="ECO:0000256" key="13">
    <source>
        <dbReference type="ARBA" id="ARBA00022553"/>
    </source>
</evidence>
<dbReference type="PANTHER" id="PTHR10625:SF21">
    <property type="entry name" value="HISTONE DEACETYLASE 6"/>
    <property type="match status" value="1"/>
</dbReference>
<evidence type="ECO:0000256" key="36">
    <source>
        <dbReference type="SAM" id="MobiDB-lite"/>
    </source>
</evidence>
<dbReference type="InterPro" id="IPR001607">
    <property type="entry name" value="Znf_UBP"/>
</dbReference>
<evidence type="ECO:0000256" key="32">
    <source>
        <dbReference type="ARBA" id="ARBA00050910"/>
    </source>
</evidence>
<feature type="compositionally biased region" description="Polar residues" evidence="36">
    <location>
        <begin position="945"/>
        <end position="954"/>
    </location>
</feature>
<dbReference type="GO" id="GO:0030424">
    <property type="term" value="C:axon"/>
    <property type="evidence" value="ECO:0007669"/>
    <property type="project" value="UniProtKB-SubCell"/>
</dbReference>
<dbReference type="PROSITE" id="PS50271">
    <property type="entry name" value="ZF_UBP"/>
    <property type="match status" value="1"/>
</dbReference>
<comment type="catalytic activity">
    <reaction evidence="29">
        <text>N(6)-acetyl-L-lysyl-[protein] + H2O = L-lysyl-[protein] + acetate</text>
        <dbReference type="Rhea" id="RHEA:58108"/>
        <dbReference type="Rhea" id="RHEA-COMP:9752"/>
        <dbReference type="Rhea" id="RHEA-COMP:10731"/>
        <dbReference type="ChEBI" id="CHEBI:15377"/>
        <dbReference type="ChEBI" id="CHEBI:29969"/>
        <dbReference type="ChEBI" id="CHEBI:30089"/>
        <dbReference type="ChEBI" id="CHEBI:61930"/>
    </reaction>
    <physiologicalReaction direction="left-to-right" evidence="29">
        <dbReference type="Rhea" id="RHEA:58109"/>
    </physiologicalReaction>
</comment>
<dbReference type="EMBL" id="JAACNH010000265">
    <property type="protein sequence ID" value="KAG8431281.1"/>
    <property type="molecule type" value="Genomic_DNA"/>
</dbReference>
<keyword evidence="14" id="KW-0808">Transferase</keyword>
<dbReference type="GO" id="GO:0051646">
    <property type="term" value="P:mitochondrion localization"/>
    <property type="evidence" value="ECO:0007669"/>
    <property type="project" value="UniProtKB-ARBA"/>
</dbReference>
<dbReference type="Proteomes" id="UP000812440">
    <property type="component" value="Unassembled WGS sequence"/>
</dbReference>
<keyword evidence="23" id="KW-0805">Transcription regulation</keyword>